<keyword evidence="3" id="KW-1185">Reference proteome</keyword>
<feature type="region of interest" description="Disordered" evidence="1">
    <location>
        <begin position="495"/>
        <end position="515"/>
    </location>
</feature>
<evidence type="ECO:0000313" key="2">
    <source>
        <dbReference type="EMBL" id="GHP10390.1"/>
    </source>
</evidence>
<protein>
    <submittedName>
        <fullName evidence="2">Uncharacterized protein</fullName>
    </submittedName>
</protein>
<dbReference type="Proteomes" id="UP000660262">
    <property type="component" value="Unassembled WGS sequence"/>
</dbReference>
<accession>A0A830HX58</accession>
<gene>
    <name evidence="2" type="ORF">PPROV_000912100</name>
</gene>
<feature type="compositionally biased region" description="Gly residues" evidence="1">
    <location>
        <begin position="37"/>
        <end position="48"/>
    </location>
</feature>
<organism evidence="2 3">
    <name type="scientific">Pycnococcus provasolii</name>
    <dbReference type="NCBI Taxonomy" id="41880"/>
    <lineage>
        <taxon>Eukaryota</taxon>
        <taxon>Viridiplantae</taxon>
        <taxon>Chlorophyta</taxon>
        <taxon>Pseudoscourfieldiophyceae</taxon>
        <taxon>Pseudoscourfieldiales</taxon>
        <taxon>Pycnococcaceae</taxon>
        <taxon>Pycnococcus</taxon>
    </lineage>
</organism>
<feature type="region of interest" description="Disordered" evidence="1">
    <location>
        <begin position="37"/>
        <end position="89"/>
    </location>
</feature>
<proteinExistence type="predicted"/>
<reference evidence="2" key="1">
    <citation type="submission" date="2020-10" db="EMBL/GenBank/DDBJ databases">
        <title>Unveiling of a novel bifunctional photoreceptor, Dualchrome1, isolated from a cosmopolitan green alga.</title>
        <authorList>
            <person name="Suzuki S."/>
            <person name="Kawachi M."/>
        </authorList>
    </citation>
    <scope>NUCLEOTIDE SEQUENCE</scope>
    <source>
        <strain evidence="2">NIES 2893</strain>
    </source>
</reference>
<sequence>MATQDAFLDNTTINEAGDAKKVLGAGAHSAGAYSAGAGAGGHSAGGHSAGAHSAGGHSAGTGGHSGARACSHSHAHRSHSPPLPSSSLSSSARFARDLSRLLHWFSLSAASNDDVVTNSCGDSSEAQLVMMMNIRYDVLVRVFQYSQDISADAMLTTLAGLHKHAHGHTLKLEGIAQAPDEDAYLAALLAACIRHEKCKTLPEFPAMIEGALHATPVITDDDDEEEERDDIWDAAVRASVQAALEGASWKTTAMTTTTTTTTLPAPIHLLVHALRRESDATKLTPLTKTQNAGEVVCRAATAQHRVQRTLVPLLEQLLRDARSENDHVSSVLVTALQPIVSTATTLPLVDLAKRAPRTFLAARGSLLNQDSAWREALRAAAEDHVPRDPSNPSHVSANTTSPPLALVAWHAANNPDDDDMVLRVCSYALNAYLGEPVSGIAAYTLGWNLIRWAEVYRKSSRLTAIAKQVEHLVVKNDTIATAYLRAASRMVMSSSSTSPRVVQMPQTNSAAQTTTTTTTTTTMMPAAQCAEALFLCEAAAASGTADEEAQKRAASVIEEHGKHREFRMELAARLTPLEHVESLVSGFVAAVQLCIVLRDNCAHDTFTSATLDPLPPHCAAALLCMSLFAEGECHDDTARRLAEALMPALTSLWMPDVAQLGKVCEPHLRLIRRVASPSFAVHLCLLSRGACGAFAAAFAPFSGSIEGAAEIVAAAEALDKSGTAACVSPAITTFVSLPTVAAAVAHDATSAHAPRRTDAIGFVKALCQAPDRGGDDALVAIVDALCSHAGRASDEAIRIVATACSQLPVNVSLRLAQRWLASLAKMGSPLMLSFGLHSVGAWLRGSACYDDDSNYDATLALARTLGNVAAQGATGPCEASVRRLVRARAVEALGALSCAAAKAEARRLSKLLGRDARRGVADAAFVCGCLRAVSLL</sequence>
<evidence type="ECO:0000313" key="3">
    <source>
        <dbReference type="Proteomes" id="UP000660262"/>
    </source>
</evidence>
<dbReference type="AlphaFoldDB" id="A0A830HX58"/>
<evidence type="ECO:0000256" key="1">
    <source>
        <dbReference type="SAM" id="MobiDB-lite"/>
    </source>
</evidence>
<dbReference type="EMBL" id="BNJQ01000029">
    <property type="protein sequence ID" value="GHP10390.1"/>
    <property type="molecule type" value="Genomic_DNA"/>
</dbReference>
<comment type="caution">
    <text evidence="2">The sequence shown here is derived from an EMBL/GenBank/DDBJ whole genome shotgun (WGS) entry which is preliminary data.</text>
</comment>
<name>A0A830HX58_9CHLO</name>
<feature type="compositionally biased region" description="Low complexity" evidence="1">
    <location>
        <begin position="495"/>
        <end position="504"/>
    </location>
</feature>